<dbReference type="SUPFAM" id="SSF53474">
    <property type="entry name" value="alpha/beta-Hydrolases"/>
    <property type="match status" value="1"/>
</dbReference>
<evidence type="ECO:0000313" key="2">
    <source>
        <dbReference type="EMBL" id="SDE31664.1"/>
    </source>
</evidence>
<dbReference type="AlphaFoldDB" id="A0A1G7BX35"/>
<reference evidence="2 3" key="1">
    <citation type="submission" date="2016-10" db="EMBL/GenBank/DDBJ databases">
        <authorList>
            <person name="de Groot N.N."/>
        </authorList>
    </citation>
    <scope>NUCLEOTIDE SEQUENCE [LARGE SCALE GENOMIC DNA]</scope>
    <source>
        <strain evidence="2 3">DSM 16619</strain>
    </source>
</reference>
<dbReference type="GO" id="GO:0016020">
    <property type="term" value="C:membrane"/>
    <property type="evidence" value="ECO:0007669"/>
    <property type="project" value="TreeGrafter"/>
</dbReference>
<keyword evidence="3" id="KW-1185">Reference proteome</keyword>
<protein>
    <submittedName>
        <fullName evidence="2">Pimeloyl-ACP methyl ester carboxylesterase</fullName>
    </submittedName>
</protein>
<dbReference type="InterPro" id="IPR050266">
    <property type="entry name" value="AB_hydrolase_sf"/>
</dbReference>
<proteinExistence type="predicted"/>
<sequence>MNATIIERPRDEFVPMTEPTLNYVNCPGIAAKEAAANGAAPSHRMAYWEWNQTGQPDHPAVVLCVHGLSRQGRDFDVLARRLSQHARVLCPDVAGRGHSDWLADPMAYQVPVYAADMLALLAHVHSQATIGQLDWVGTSMGGLIGMALCGQPGLPLPVPVRKLVLNDVGPVIEWSALQRIGQYLGRPAHFETEQQAADALWAISASFGPHTPEQWLALSRAMLRPAAQDGFVLHYDPSIALPFRAMTQDAAISGEAQLWQLYDQITARTLLLRGAQSDLLSPATAQAMSRRGPRAQVVEWGGVGHAPTLVADEQVNVVEAFLFGPADPQQRSGL</sequence>
<feature type="domain" description="AB hydrolase-1" evidence="1">
    <location>
        <begin position="62"/>
        <end position="313"/>
    </location>
</feature>
<name>A0A1G7BX35_9BURK</name>
<dbReference type="STRING" id="187868.SAMN05192589_11524"/>
<dbReference type="PANTHER" id="PTHR43798:SF33">
    <property type="entry name" value="HYDROLASE, PUTATIVE (AFU_ORTHOLOGUE AFUA_2G14860)-RELATED"/>
    <property type="match status" value="1"/>
</dbReference>
<dbReference type="InterPro" id="IPR029058">
    <property type="entry name" value="AB_hydrolase_fold"/>
</dbReference>
<gene>
    <name evidence="2" type="ORF">SAMN05192589_11524</name>
</gene>
<organism evidence="2 3">
    <name type="scientific">Paracidovorax valerianellae</name>
    <dbReference type="NCBI Taxonomy" id="187868"/>
    <lineage>
        <taxon>Bacteria</taxon>
        <taxon>Pseudomonadati</taxon>
        <taxon>Pseudomonadota</taxon>
        <taxon>Betaproteobacteria</taxon>
        <taxon>Burkholderiales</taxon>
        <taxon>Comamonadaceae</taxon>
        <taxon>Paracidovorax</taxon>
    </lineage>
</organism>
<dbReference type="InterPro" id="IPR000073">
    <property type="entry name" value="AB_hydrolase_1"/>
</dbReference>
<accession>A0A1G7BX35</accession>
<evidence type="ECO:0000313" key="3">
    <source>
        <dbReference type="Proteomes" id="UP000198781"/>
    </source>
</evidence>
<dbReference type="Gene3D" id="3.40.50.1820">
    <property type="entry name" value="alpha/beta hydrolase"/>
    <property type="match status" value="1"/>
</dbReference>
<dbReference type="PANTHER" id="PTHR43798">
    <property type="entry name" value="MONOACYLGLYCEROL LIPASE"/>
    <property type="match status" value="1"/>
</dbReference>
<dbReference type="Pfam" id="PF12697">
    <property type="entry name" value="Abhydrolase_6"/>
    <property type="match status" value="1"/>
</dbReference>
<dbReference type="EMBL" id="FMZC01000015">
    <property type="protein sequence ID" value="SDE31664.1"/>
    <property type="molecule type" value="Genomic_DNA"/>
</dbReference>
<evidence type="ECO:0000259" key="1">
    <source>
        <dbReference type="Pfam" id="PF12697"/>
    </source>
</evidence>
<dbReference type="Proteomes" id="UP000198781">
    <property type="component" value="Unassembled WGS sequence"/>
</dbReference>